<evidence type="ECO:0000256" key="1">
    <source>
        <dbReference type="ARBA" id="ARBA00022741"/>
    </source>
</evidence>
<evidence type="ECO:0000256" key="3">
    <source>
        <dbReference type="SAM" id="Coils"/>
    </source>
</evidence>
<dbReference type="InterPro" id="IPR032524">
    <property type="entry name" value="ABC_tran_C"/>
</dbReference>
<sequence>MKSPNFLILDEPTNDLDIVSLNVLEEYLLAFPGSLIIVSHDRYFLDKLADHIFVFEGDGLIKDYVGKYSEYREMVKELEAAKERELMKTKEPAIIKNNDEKKTAGKLTWKEQRELEEIEEKLDTLEKEKSSLEAALSSGSLSPEELTKYSLRIGEVILDLDRLGDRWLELTP</sequence>
<name>A0A645G7C8_9ZZZZ</name>
<dbReference type="Pfam" id="PF16326">
    <property type="entry name" value="ABC_tran_CTD"/>
    <property type="match status" value="1"/>
</dbReference>
<reference evidence="5" key="1">
    <citation type="submission" date="2019-08" db="EMBL/GenBank/DDBJ databases">
        <authorList>
            <person name="Kucharzyk K."/>
            <person name="Murdoch R.W."/>
            <person name="Higgins S."/>
            <person name="Loffler F."/>
        </authorList>
    </citation>
    <scope>NUCLEOTIDE SEQUENCE</scope>
</reference>
<dbReference type="SUPFAM" id="SSF52540">
    <property type="entry name" value="P-loop containing nucleoside triphosphate hydrolases"/>
    <property type="match status" value="1"/>
</dbReference>
<dbReference type="EMBL" id="VSSQ01069718">
    <property type="protein sequence ID" value="MPN21689.1"/>
    <property type="molecule type" value="Genomic_DNA"/>
</dbReference>
<dbReference type="AlphaFoldDB" id="A0A645G7C8"/>
<dbReference type="InterPro" id="IPR051309">
    <property type="entry name" value="ABCF_ATPase"/>
</dbReference>
<dbReference type="PANTHER" id="PTHR42855:SF1">
    <property type="entry name" value="ABC TRANSPORTER DOMAIN-CONTAINING PROTEIN"/>
    <property type="match status" value="1"/>
</dbReference>
<dbReference type="Gene3D" id="1.10.287.380">
    <property type="entry name" value="Valyl-tRNA synthetase, C-terminal domain"/>
    <property type="match status" value="1"/>
</dbReference>
<keyword evidence="1" id="KW-0547">Nucleotide-binding</keyword>
<organism evidence="5">
    <name type="scientific">bioreactor metagenome</name>
    <dbReference type="NCBI Taxonomy" id="1076179"/>
    <lineage>
        <taxon>unclassified sequences</taxon>
        <taxon>metagenomes</taxon>
        <taxon>ecological metagenomes</taxon>
    </lineage>
</organism>
<feature type="coiled-coil region" evidence="3">
    <location>
        <begin position="61"/>
        <end position="135"/>
    </location>
</feature>
<proteinExistence type="predicted"/>
<dbReference type="PANTHER" id="PTHR42855">
    <property type="entry name" value="ABC TRANSPORTER ATP-BINDING SUBUNIT"/>
    <property type="match status" value="1"/>
</dbReference>
<comment type="caution">
    <text evidence="5">The sequence shown here is derived from an EMBL/GenBank/DDBJ whole genome shotgun (WGS) entry which is preliminary data.</text>
</comment>
<dbReference type="InterPro" id="IPR037118">
    <property type="entry name" value="Val-tRNA_synth_C_sf"/>
</dbReference>
<dbReference type="GO" id="GO:0005524">
    <property type="term" value="F:ATP binding"/>
    <property type="evidence" value="ECO:0007669"/>
    <property type="project" value="UniProtKB-KW"/>
</dbReference>
<dbReference type="Gene3D" id="3.40.50.300">
    <property type="entry name" value="P-loop containing nucleotide triphosphate hydrolases"/>
    <property type="match status" value="1"/>
</dbReference>
<protein>
    <submittedName>
        <fullName evidence="5">ABC transporter ATP-binding protein uup</fullName>
    </submittedName>
</protein>
<gene>
    <name evidence="5" type="primary">uup_10</name>
    <name evidence="5" type="ORF">SDC9_169069</name>
</gene>
<dbReference type="InterPro" id="IPR027417">
    <property type="entry name" value="P-loop_NTPase"/>
</dbReference>
<feature type="domain" description="ABC transporter Uup C-terminal" evidence="4">
    <location>
        <begin position="106"/>
        <end position="170"/>
    </location>
</feature>
<accession>A0A645G7C8</accession>
<keyword evidence="3" id="KW-0175">Coiled coil</keyword>
<keyword evidence="2 5" id="KW-0067">ATP-binding</keyword>
<evidence type="ECO:0000259" key="4">
    <source>
        <dbReference type="Pfam" id="PF16326"/>
    </source>
</evidence>
<evidence type="ECO:0000256" key="2">
    <source>
        <dbReference type="ARBA" id="ARBA00022840"/>
    </source>
</evidence>
<dbReference type="GO" id="GO:0003677">
    <property type="term" value="F:DNA binding"/>
    <property type="evidence" value="ECO:0007669"/>
    <property type="project" value="InterPro"/>
</dbReference>
<evidence type="ECO:0000313" key="5">
    <source>
        <dbReference type="EMBL" id="MPN21689.1"/>
    </source>
</evidence>